<feature type="transmembrane region" description="Helical" evidence="5">
    <location>
        <begin position="143"/>
        <end position="166"/>
    </location>
</feature>
<organism evidence="6 7">
    <name type="scientific">Heterodera schachtii</name>
    <name type="common">Sugarbeet cyst nematode worm</name>
    <name type="synonym">Tylenchus schachtii</name>
    <dbReference type="NCBI Taxonomy" id="97005"/>
    <lineage>
        <taxon>Eukaryota</taxon>
        <taxon>Metazoa</taxon>
        <taxon>Ecdysozoa</taxon>
        <taxon>Nematoda</taxon>
        <taxon>Chromadorea</taxon>
        <taxon>Rhabditida</taxon>
        <taxon>Tylenchina</taxon>
        <taxon>Tylenchomorpha</taxon>
        <taxon>Tylenchoidea</taxon>
        <taxon>Heteroderidae</taxon>
        <taxon>Heteroderinae</taxon>
        <taxon>Heterodera</taxon>
    </lineage>
</organism>
<accession>A0ABD2JD16</accession>
<keyword evidence="4 5" id="KW-0472">Membrane</keyword>
<evidence type="ECO:0000256" key="1">
    <source>
        <dbReference type="ARBA" id="ARBA00004370"/>
    </source>
</evidence>
<keyword evidence="2 5" id="KW-0812">Transmembrane</keyword>
<dbReference type="Proteomes" id="UP001620645">
    <property type="component" value="Unassembled WGS sequence"/>
</dbReference>
<evidence type="ECO:0000256" key="3">
    <source>
        <dbReference type="ARBA" id="ARBA00022989"/>
    </source>
</evidence>
<dbReference type="Pfam" id="PF10320">
    <property type="entry name" value="7TM_GPCR_Srsx"/>
    <property type="match status" value="1"/>
</dbReference>
<dbReference type="SMART" id="SM01381">
    <property type="entry name" value="7TM_GPCR_Srsx"/>
    <property type="match status" value="1"/>
</dbReference>
<feature type="transmembrane region" description="Helical" evidence="5">
    <location>
        <begin position="242"/>
        <end position="259"/>
    </location>
</feature>
<feature type="transmembrane region" description="Helical" evidence="5">
    <location>
        <begin position="102"/>
        <end position="123"/>
    </location>
</feature>
<feature type="transmembrane region" description="Helical" evidence="5">
    <location>
        <begin position="30"/>
        <end position="57"/>
    </location>
</feature>
<keyword evidence="7" id="KW-1185">Reference proteome</keyword>
<dbReference type="AlphaFoldDB" id="A0ABD2JD16"/>
<feature type="transmembrane region" description="Helical" evidence="5">
    <location>
        <begin position="69"/>
        <end position="96"/>
    </location>
</feature>
<dbReference type="InterPro" id="IPR000276">
    <property type="entry name" value="GPCR_Rhodpsn"/>
</dbReference>
<dbReference type="InterPro" id="IPR047130">
    <property type="entry name" value="7TM_GPCR_Srsx_nematod"/>
</dbReference>
<keyword evidence="3 5" id="KW-1133">Transmembrane helix</keyword>
<dbReference type="PANTHER" id="PTHR23360">
    <property type="entry name" value="G-PROTEIN COUPLED RECEPTORS FAMILY 1 PROFILE DOMAIN-CONTAINING PROTEIN-RELATED"/>
    <property type="match status" value="1"/>
</dbReference>
<dbReference type="InterPro" id="IPR019424">
    <property type="entry name" value="7TM_GPCR_Srsx"/>
</dbReference>
<dbReference type="GO" id="GO:0016020">
    <property type="term" value="C:membrane"/>
    <property type="evidence" value="ECO:0007669"/>
    <property type="project" value="UniProtKB-SubCell"/>
</dbReference>
<evidence type="ECO:0000256" key="2">
    <source>
        <dbReference type="ARBA" id="ARBA00022692"/>
    </source>
</evidence>
<sequence length="324" mass="36681">MLAIYKVELNTSLTEAYQHLTNADGKADHVFVLIASILGILATIGMIVNSFLVFVTIRSKTLNGSANKLLAIYSFCELFHQSGYLLLPVSVFLGRILIPYKIVIRFLSFPCFTFCSSIGLIFFTSIDRLFHVLFPLISRRKMYTIFMFGVSLPLSAIYAVIFLYNFTCQTFDEELLIGTISDLALAFYRCNGDAAGPLFFVRNSILSSTVIVYGLLAIRIYFRKNTGSNVEKVNLRIFRSLFVIIFVNIGGHFAMSMYITRTFQEVSLLSMELWTCNQILAILLNLSATSNALILYFMSSEYRKAFQKEMKVIGKMVTKCFVDP</sequence>
<evidence type="ECO:0000313" key="7">
    <source>
        <dbReference type="Proteomes" id="UP001620645"/>
    </source>
</evidence>
<comment type="caution">
    <text evidence="6">The sequence shown here is derived from an EMBL/GenBank/DDBJ whole genome shotgun (WGS) entry which is preliminary data.</text>
</comment>
<dbReference type="SUPFAM" id="SSF81321">
    <property type="entry name" value="Family A G protein-coupled receptor-like"/>
    <property type="match status" value="1"/>
</dbReference>
<proteinExistence type="predicted"/>
<evidence type="ECO:0000256" key="5">
    <source>
        <dbReference type="SAM" id="Phobius"/>
    </source>
</evidence>
<name>A0ABD2JD16_HETSC</name>
<evidence type="ECO:0008006" key="8">
    <source>
        <dbReference type="Google" id="ProtNLM"/>
    </source>
</evidence>
<protein>
    <recommendedName>
        <fullName evidence="8">G-protein coupled receptors family 1 profile domain-containing protein</fullName>
    </recommendedName>
</protein>
<feature type="transmembrane region" description="Helical" evidence="5">
    <location>
        <begin position="205"/>
        <end position="222"/>
    </location>
</feature>
<evidence type="ECO:0000313" key="6">
    <source>
        <dbReference type="EMBL" id="KAL3088434.1"/>
    </source>
</evidence>
<dbReference type="EMBL" id="JBICCN010000157">
    <property type="protein sequence ID" value="KAL3088434.1"/>
    <property type="molecule type" value="Genomic_DNA"/>
</dbReference>
<reference evidence="6 7" key="1">
    <citation type="submission" date="2024-10" db="EMBL/GenBank/DDBJ databases">
        <authorList>
            <person name="Kim D."/>
        </authorList>
    </citation>
    <scope>NUCLEOTIDE SEQUENCE [LARGE SCALE GENOMIC DNA]</scope>
    <source>
        <strain evidence="6">Taebaek</strain>
    </source>
</reference>
<comment type="subcellular location">
    <subcellularLocation>
        <location evidence="1">Membrane</location>
    </subcellularLocation>
</comment>
<gene>
    <name evidence="6" type="ORF">niasHS_009885</name>
</gene>
<dbReference type="Gene3D" id="1.20.1070.10">
    <property type="entry name" value="Rhodopsin 7-helix transmembrane proteins"/>
    <property type="match status" value="1"/>
</dbReference>
<feature type="transmembrane region" description="Helical" evidence="5">
    <location>
        <begin position="279"/>
        <end position="298"/>
    </location>
</feature>
<evidence type="ECO:0000256" key="4">
    <source>
        <dbReference type="ARBA" id="ARBA00023136"/>
    </source>
</evidence>